<sequence>MAPERIDCWIIQVRGTRIKWQLAYLQQHDECFLTAHTKLGALHRAAKLSTEALAIEFCKAVTKTMLKRHGGQVELVVEKSFLAKKEKFDDDLVRARIEEGNFAPNRTPLSAKIDPQRALAGGE</sequence>
<evidence type="ECO:0000313" key="2">
    <source>
        <dbReference type="Proteomes" id="UP001595791"/>
    </source>
</evidence>
<gene>
    <name evidence="1" type="ORF">ACFOW7_21745</name>
</gene>
<evidence type="ECO:0000313" key="1">
    <source>
        <dbReference type="EMBL" id="MFC4161963.1"/>
    </source>
</evidence>
<organism evidence="1 2">
    <name type="scientific">Chitinimonas lacunae</name>
    <dbReference type="NCBI Taxonomy" id="1963018"/>
    <lineage>
        <taxon>Bacteria</taxon>
        <taxon>Pseudomonadati</taxon>
        <taxon>Pseudomonadota</taxon>
        <taxon>Betaproteobacteria</taxon>
        <taxon>Neisseriales</taxon>
        <taxon>Chitinibacteraceae</taxon>
        <taxon>Chitinimonas</taxon>
    </lineage>
</organism>
<dbReference type="Proteomes" id="UP001595791">
    <property type="component" value="Unassembled WGS sequence"/>
</dbReference>
<proteinExistence type="predicted"/>
<name>A0ABV8MXV4_9NEIS</name>
<reference evidence="2" key="1">
    <citation type="journal article" date="2019" name="Int. J. Syst. Evol. Microbiol.">
        <title>The Global Catalogue of Microorganisms (GCM) 10K type strain sequencing project: providing services to taxonomists for standard genome sequencing and annotation.</title>
        <authorList>
            <consortium name="The Broad Institute Genomics Platform"/>
            <consortium name="The Broad Institute Genome Sequencing Center for Infectious Disease"/>
            <person name="Wu L."/>
            <person name="Ma J."/>
        </authorList>
    </citation>
    <scope>NUCLEOTIDE SEQUENCE [LARGE SCALE GENOMIC DNA]</scope>
    <source>
        <strain evidence="2">LMG 29894</strain>
    </source>
</reference>
<comment type="caution">
    <text evidence="1">The sequence shown here is derived from an EMBL/GenBank/DDBJ whole genome shotgun (WGS) entry which is preliminary data.</text>
</comment>
<protein>
    <submittedName>
        <fullName evidence="1">Uncharacterized protein</fullName>
    </submittedName>
</protein>
<accession>A0ABV8MXV4</accession>
<keyword evidence="2" id="KW-1185">Reference proteome</keyword>
<dbReference type="EMBL" id="JBHSBU010000004">
    <property type="protein sequence ID" value="MFC4161963.1"/>
    <property type="molecule type" value="Genomic_DNA"/>
</dbReference>
<dbReference type="RefSeq" id="WP_378168672.1">
    <property type="nucleotide sequence ID" value="NZ_JBHSBU010000004.1"/>
</dbReference>